<dbReference type="GO" id="GO:0050661">
    <property type="term" value="F:NADP binding"/>
    <property type="evidence" value="ECO:0007669"/>
    <property type="project" value="TreeGrafter"/>
</dbReference>
<dbReference type="EMBL" id="CAJNDS010002358">
    <property type="protein sequence ID" value="CAE7447977.1"/>
    <property type="molecule type" value="Genomic_DNA"/>
</dbReference>
<dbReference type="Gene3D" id="3.40.50.720">
    <property type="entry name" value="NAD(P)-binding Rossmann-like Domain"/>
    <property type="match status" value="1"/>
</dbReference>
<dbReference type="SUPFAM" id="SSF51735">
    <property type="entry name" value="NAD(P)-binding Rossmann-fold domains"/>
    <property type="match status" value="1"/>
</dbReference>
<evidence type="ECO:0000259" key="6">
    <source>
        <dbReference type="Pfam" id="PF02558"/>
    </source>
</evidence>
<dbReference type="AlphaFoldDB" id="A0A812RPW3"/>
<dbReference type="SUPFAM" id="SSF48179">
    <property type="entry name" value="6-phosphogluconate dehydrogenase C-terminal domain-like"/>
    <property type="match status" value="1"/>
</dbReference>
<dbReference type="OrthoDB" id="73846at2759"/>
<dbReference type="GO" id="GO:0015940">
    <property type="term" value="P:pantothenate biosynthetic process"/>
    <property type="evidence" value="ECO:0007669"/>
    <property type="project" value="InterPro"/>
</dbReference>
<feature type="domain" description="Ketopantoate reductase C-terminal" evidence="7">
    <location>
        <begin position="191"/>
        <end position="324"/>
    </location>
</feature>
<evidence type="ECO:0000256" key="4">
    <source>
        <dbReference type="ARBA" id="ARBA00023002"/>
    </source>
</evidence>
<dbReference type="InterPro" id="IPR013332">
    <property type="entry name" value="KPR_N"/>
</dbReference>
<dbReference type="PANTHER" id="PTHR43765">
    <property type="entry name" value="2-DEHYDROPANTOATE 2-REDUCTASE-RELATED"/>
    <property type="match status" value="1"/>
</dbReference>
<comment type="similarity">
    <text evidence="1">Belongs to the ketopantoate reductase family.</text>
</comment>
<evidence type="ECO:0000256" key="2">
    <source>
        <dbReference type="ARBA" id="ARBA00013014"/>
    </source>
</evidence>
<evidence type="ECO:0000313" key="8">
    <source>
        <dbReference type="EMBL" id="CAE7447977.1"/>
    </source>
</evidence>
<proteinExistence type="inferred from homology"/>
<dbReference type="Pfam" id="PF08546">
    <property type="entry name" value="ApbA_C"/>
    <property type="match status" value="1"/>
</dbReference>
<gene>
    <name evidence="8" type="primary">panE</name>
    <name evidence="8" type="ORF">SNAT2548_LOCUS24448</name>
</gene>
<keyword evidence="9" id="KW-1185">Reference proteome</keyword>
<dbReference type="PANTHER" id="PTHR43765:SF2">
    <property type="entry name" value="2-DEHYDROPANTOATE 2-REDUCTASE"/>
    <property type="match status" value="1"/>
</dbReference>
<dbReference type="Pfam" id="PF02558">
    <property type="entry name" value="ApbA"/>
    <property type="match status" value="1"/>
</dbReference>
<dbReference type="InterPro" id="IPR050838">
    <property type="entry name" value="Ketopantoate_reductase"/>
</dbReference>
<dbReference type="Proteomes" id="UP000604046">
    <property type="component" value="Unassembled WGS sequence"/>
</dbReference>
<dbReference type="InterPro" id="IPR008927">
    <property type="entry name" value="6-PGluconate_DH-like_C_sf"/>
</dbReference>
<dbReference type="Gene3D" id="1.10.1040.10">
    <property type="entry name" value="N-(1-d-carboxylethyl)-l-norvaline Dehydrogenase, domain 2"/>
    <property type="match status" value="1"/>
</dbReference>
<evidence type="ECO:0000256" key="1">
    <source>
        <dbReference type="ARBA" id="ARBA00007870"/>
    </source>
</evidence>
<dbReference type="InterPro" id="IPR013752">
    <property type="entry name" value="KPA_reductase"/>
</dbReference>
<dbReference type="NCBIfam" id="TIGR00745">
    <property type="entry name" value="apbA_panE"/>
    <property type="match status" value="1"/>
</dbReference>
<dbReference type="InterPro" id="IPR003710">
    <property type="entry name" value="ApbA"/>
</dbReference>
<evidence type="ECO:0000313" key="9">
    <source>
        <dbReference type="Proteomes" id="UP000604046"/>
    </source>
</evidence>
<dbReference type="GO" id="GO:0008677">
    <property type="term" value="F:2-dehydropantoate 2-reductase activity"/>
    <property type="evidence" value="ECO:0007669"/>
    <property type="project" value="UniProtKB-EC"/>
</dbReference>
<evidence type="ECO:0000256" key="3">
    <source>
        <dbReference type="ARBA" id="ARBA00022857"/>
    </source>
</evidence>
<evidence type="ECO:0000259" key="7">
    <source>
        <dbReference type="Pfam" id="PF08546"/>
    </source>
</evidence>
<accession>A0A812RPW3</accession>
<sequence>MHVLGAGSMGCLWAAALTRAGTETRLLLRPGSAKLAACQQGKVVLRVDGCRGSKGNETTATTVHAEALTAGQEADVDQVLVVTKAYSAMNALEMLAPRLKREAVIVVLSNGALALHEQIVRATCLSHVRLVLGITTHGVWSRGPFEIVHAGWGQTRFGTLSVKDTESSDWYRSVLQRLETAGLGAVDEGSNIERCLWLKLAANAAINPLTALEEKPNGFILSCLEARAKVSQICSEVAEVAGALQRNSEQDAQVAKLSGLDLEEFVFQTAQETAENRSSMLQDVAAGRLTEIDYLNGWIASKAKELGMGSGLNAHVTALMKEKEAAMSARKARLA</sequence>
<dbReference type="GO" id="GO:0005737">
    <property type="term" value="C:cytoplasm"/>
    <property type="evidence" value="ECO:0007669"/>
    <property type="project" value="TreeGrafter"/>
</dbReference>
<feature type="domain" description="Ketopantoate reductase N-terminal" evidence="6">
    <location>
        <begin position="2"/>
        <end position="160"/>
    </location>
</feature>
<reference evidence="8" key="1">
    <citation type="submission" date="2021-02" db="EMBL/GenBank/DDBJ databases">
        <authorList>
            <person name="Dougan E. K."/>
            <person name="Rhodes N."/>
            <person name="Thang M."/>
            <person name="Chan C."/>
        </authorList>
    </citation>
    <scope>NUCLEOTIDE SEQUENCE</scope>
</reference>
<keyword evidence="3" id="KW-0521">NADP</keyword>
<protein>
    <recommendedName>
        <fullName evidence="2">2-dehydropantoate 2-reductase</fullName>
        <ecNumber evidence="2">1.1.1.169</ecNumber>
    </recommendedName>
    <alternativeName>
        <fullName evidence="5">Ketopantoate reductase</fullName>
    </alternativeName>
</protein>
<dbReference type="InterPro" id="IPR036291">
    <property type="entry name" value="NAD(P)-bd_dom_sf"/>
</dbReference>
<dbReference type="EC" id="1.1.1.169" evidence="2"/>
<comment type="caution">
    <text evidence="8">The sequence shown here is derived from an EMBL/GenBank/DDBJ whole genome shotgun (WGS) entry which is preliminary data.</text>
</comment>
<dbReference type="InterPro" id="IPR013328">
    <property type="entry name" value="6PGD_dom2"/>
</dbReference>
<name>A0A812RPW3_9DINO</name>
<organism evidence="8 9">
    <name type="scientific">Symbiodinium natans</name>
    <dbReference type="NCBI Taxonomy" id="878477"/>
    <lineage>
        <taxon>Eukaryota</taxon>
        <taxon>Sar</taxon>
        <taxon>Alveolata</taxon>
        <taxon>Dinophyceae</taxon>
        <taxon>Suessiales</taxon>
        <taxon>Symbiodiniaceae</taxon>
        <taxon>Symbiodinium</taxon>
    </lineage>
</organism>
<keyword evidence="4" id="KW-0560">Oxidoreductase</keyword>
<evidence type="ECO:0000256" key="5">
    <source>
        <dbReference type="ARBA" id="ARBA00032024"/>
    </source>
</evidence>